<comment type="caution">
    <text evidence="1">The sequence shown here is derived from an EMBL/GenBank/DDBJ whole genome shotgun (WGS) entry which is preliminary data.</text>
</comment>
<evidence type="ECO:0000313" key="1">
    <source>
        <dbReference type="EMBL" id="MCF3946375.1"/>
    </source>
</evidence>
<organism evidence="1 2">
    <name type="scientific">Acidiphilium iwatense</name>
    <dbReference type="NCBI Taxonomy" id="768198"/>
    <lineage>
        <taxon>Bacteria</taxon>
        <taxon>Pseudomonadati</taxon>
        <taxon>Pseudomonadota</taxon>
        <taxon>Alphaproteobacteria</taxon>
        <taxon>Acetobacterales</taxon>
        <taxon>Acidocellaceae</taxon>
        <taxon>Acidiphilium</taxon>
    </lineage>
</organism>
<protein>
    <submittedName>
        <fullName evidence="1">Uncharacterized protein</fullName>
    </submittedName>
</protein>
<dbReference type="Proteomes" id="UP001521209">
    <property type="component" value="Unassembled WGS sequence"/>
</dbReference>
<evidence type="ECO:0000313" key="2">
    <source>
        <dbReference type="Proteomes" id="UP001521209"/>
    </source>
</evidence>
<accession>A0ABS9DX40</accession>
<sequence length="292" mass="29571">MRVFAVALLLLVPALAWGAPRGIALTKAQMRDGGVAVARPAPMRFAPARRGYGMVIDASPVLALRAAIVQAEARERLTMATLGRTRTLFHGAGNVSEAALQQAEAAQAVAAARLAGLKVKARTTYGAALGGALISGGKVVRALESGQSLVEVGLSGAALTDPPAVAKAGTAKLTLIGVSGHLPRGMVGQGLYYRGPAMQVGTPLSVSLPTGPVRRGISVPASSVLYRGGAAYVFVETSPGRFVARAIPIGAKIRKHGAVTGYFVAGGVLPSGAKLVVKGAGLLRSIAKTTKG</sequence>
<name>A0ABS9DX40_9PROT</name>
<dbReference type="Gene3D" id="2.40.420.20">
    <property type="match status" value="1"/>
</dbReference>
<proteinExistence type="predicted"/>
<dbReference type="EMBL" id="JAKGBZ010000009">
    <property type="protein sequence ID" value="MCF3946375.1"/>
    <property type="molecule type" value="Genomic_DNA"/>
</dbReference>
<keyword evidence="2" id="KW-1185">Reference proteome</keyword>
<dbReference type="RefSeq" id="WP_235703609.1">
    <property type="nucleotide sequence ID" value="NZ_JAKGBZ010000009.1"/>
</dbReference>
<reference evidence="1 2" key="1">
    <citation type="submission" date="2022-01" db="EMBL/GenBank/DDBJ databases">
        <authorList>
            <person name="Won M."/>
            <person name="Kim S.-J."/>
            <person name="Kwon S.-W."/>
        </authorList>
    </citation>
    <scope>NUCLEOTIDE SEQUENCE [LARGE SCALE GENOMIC DNA]</scope>
    <source>
        <strain evidence="1 2">KCTC 23505</strain>
    </source>
</reference>
<gene>
    <name evidence="1" type="ORF">L2A60_06715</name>
</gene>